<dbReference type="Gene3D" id="3.40.50.1000">
    <property type="entry name" value="HAD superfamily/HAD-like"/>
    <property type="match status" value="1"/>
</dbReference>
<evidence type="ECO:0000256" key="7">
    <source>
        <dbReference type="ARBA" id="ARBA00023277"/>
    </source>
</evidence>
<sequence length="230" mass="25849">MQPNFSMNFSPQALIFDLNGTMIDDMHFHAKAWYQILNDDLNAALTWDEVKVQMYGKNGEVLDRIFGKGRFSEAEVLELSVEKERRYQKEYFPHLKLLPGLADFLDNARQAGIKMAIGSAAIPFNIDFVLDNLNIRPYFQAIVSADDVTDSKPDPETFLKAAELLGLAPSACVVFEDAPKGVEAAQNAGMACVVLTTAHEKEDFGKYTNILRFVKDYTDSFLQEILPVRV</sequence>
<dbReference type="AlphaFoldDB" id="A0A512ATU7"/>
<dbReference type="SFLD" id="SFLDG01135">
    <property type="entry name" value="C1.5.6:_HAD__Beta-PGM__Phospha"/>
    <property type="match status" value="1"/>
</dbReference>
<name>A0A512ATU7_9BACT</name>
<dbReference type="Pfam" id="PF00702">
    <property type="entry name" value="Hydrolase"/>
    <property type="match status" value="1"/>
</dbReference>
<evidence type="ECO:0000313" key="11">
    <source>
        <dbReference type="EMBL" id="GEO03135.1"/>
    </source>
</evidence>
<dbReference type="Proteomes" id="UP000321532">
    <property type="component" value="Unassembled WGS sequence"/>
</dbReference>
<dbReference type="PANTHER" id="PTHR46193:SF18">
    <property type="entry name" value="HEXITOL PHOSPHATASE B"/>
    <property type="match status" value="1"/>
</dbReference>
<comment type="cofactor">
    <cofactor evidence="1">
        <name>Mg(2+)</name>
        <dbReference type="ChEBI" id="CHEBI:18420"/>
    </cofactor>
</comment>
<dbReference type="InterPro" id="IPR023214">
    <property type="entry name" value="HAD_sf"/>
</dbReference>
<reference evidence="11 12" key="1">
    <citation type="submission" date="2019-07" db="EMBL/GenBank/DDBJ databases">
        <title>Whole genome shotgun sequence of Adhaeribacter aerolatus NBRC 106133.</title>
        <authorList>
            <person name="Hosoyama A."/>
            <person name="Uohara A."/>
            <person name="Ohji S."/>
            <person name="Ichikawa N."/>
        </authorList>
    </citation>
    <scope>NUCLEOTIDE SEQUENCE [LARGE SCALE GENOMIC DNA]</scope>
    <source>
        <strain evidence="11 12">NBRC 106133</strain>
    </source>
</reference>
<dbReference type="GO" id="GO:0046872">
    <property type="term" value="F:metal ion binding"/>
    <property type="evidence" value="ECO:0007669"/>
    <property type="project" value="UniProtKB-KW"/>
</dbReference>
<keyword evidence="3" id="KW-0597">Phosphoprotein</keyword>
<evidence type="ECO:0000256" key="4">
    <source>
        <dbReference type="ARBA" id="ARBA00022723"/>
    </source>
</evidence>
<gene>
    <name evidence="11" type="ORF">AAE02nite_07990</name>
</gene>
<keyword evidence="6" id="KW-0413">Isomerase</keyword>
<keyword evidence="7" id="KW-0119">Carbohydrate metabolism</keyword>
<evidence type="ECO:0000256" key="6">
    <source>
        <dbReference type="ARBA" id="ARBA00023235"/>
    </source>
</evidence>
<evidence type="ECO:0000313" key="12">
    <source>
        <dbReference type="Proteomes" id="UP000321532"/>
    </source>
</evidence>
<comment type="similarity">
    <text evidence="2">Belongs to the HAD-like hydrolase superfamily. CbbY/CbbZ/Gph/YieH family.</text>
</comment>
<organism evidence="11 12">
    <name type="scientific">Adhaeribacter aerolatus</name>
    <dbReference type="NCBI Taxonomy" id="670289"/>
    <lineage>
        <taxon>Bacteria</taxon>
        <taxon>Pseudomonadati</taxon>
        <taxon>Bacteroidota</taxon>
        <taxon>Cytophagia</taxon>
        <taxon>Cytophagales</taxon>
        <taxon>Hymenobacteraceae</taxon>
        <taxon>Adhaeribacter</taxon>
    </lineage>
</organism>
<protein>
    <recommendedName>
        <fullName evidence="10">Beta-phosphoglucomutase</fullName>
        <ecNumber evidence="9">5.4.2.6</ecNumber>
    </recommendedName>
</protein>
<evidence type="ECO:0000256" key="5">
    <source>
        <dbReference type="ARBA" id="ARBA00022842"/>
    </source>
</evidence>
<dbReference type="SFLD" id="SFLDS00003">
    <property type="entry name" value="Haloacid_Dehalogenase"/>
    <property type="match status" value="1"/>
</dbReference>
<dbReference type="PANTHER" id="PTHR46193">
    <property type="entry name" value="6-PHOSPHOGLUCONATE PHOSPHATASE"/>
    <property type="match status" value="1"/>
</dbReference>
<dbReference type="InterPro" id="IPR006439">
    <property type="entry name" value="HAD-SF_hydro_IA"/>
</dbReference>
<dbReference type="InterPro" id="IPR036412">
    <property type="entry name" value="HAD-like_sf"/>
</dbReference>
<keyword evidence="4" id="KW-0479">Metal-binding</keyword>
<dbReference type="CDD" id="cd07505">
    <property type="entry name" value="HAD_BPGM-like"/>
    <property type="match status" value="1"/>
</dbReference>
<proteinExistence type="inferred from homology"/>
<evidence type="ECO:0000256" key="9">
    <source>
        <dbReference type="ARBA" id="ARBA00044968"/>
    </source>
</evidence>
<dbReference type="EMBL" id="BJYS01000004">
    <property type="protein sequence ID" value="GEO03135.1"/>
    <property type="molecule type" value="Genomic_DNA"/>
</dbReference>
<keyword evidence="12" id="KW-1185">Reference proteome</keyword>
<dbReference type="InterPro" id="IPR023198">
    <property type="entry name" value="PGP-like_dom2"/>
</dbReference>
<keyword evidence="5" id="KW-0460">Magnesium</keyword>
<dbReference type="SFLD" id="SFLDG01129">
    <property type="entry name" value="C1.5:_HAD__Beta-PGM__Phosphata"/>
    <property type="match status" value="1"/>
</dbReference>
<accession>A0A512ATU7</accession>
<dbReference type="NCBIfam" id="TIGR02009">
    <property type="entry name" value="PGMB-YQAB-SF"/>
    <property type="match status" value="1"/>
</dbReference>
<dbReference type="NCBIfam" id="TIGR01509">
    <property type="entry name" value="HAD-SF-IA-v3"/>
    <property type="match status" value="1"/>
</dbReference>
<evidence type="ECO:0000256" key="3">
    <source>
        <dbReference type="ARBA" id="ARBA00022553"/>
    </source>
</evidence>
<comment type="caution">
    <text evidence="11">The sequence shown here is derived from an EMBL/GenBank/DDBJ whole genome shotgun (WGS) entry which is preliminary data.</text>
</comment>
<dbReference type="SUPFAM" id="SSF56784">
    <property type="entry name" value="HAD-like"/>
    <property type="match status" value="1"/>
</dbReference>
<dbReference type="EC" id="5.4.2.6" evidence="9"/>
<dbReference type="InterPro" id="IPR010976">
    <property type="entry name" value="B-phosphoglucomutase_hydrolase"/>
</dbReference>
<comment type="catalytic activity">
    <reaction evidence="8">
        <text>beta-D-glucose 1-phosphate = beta-D-glucose 6-phosphate</text>
        <dbReference type="Rhea" id="RHEA:20113"/>
        <dbReference type="ChEBI" id="CHEBI:57684"/>
        <dbReference type="ChEBI" id="CHEBI:58247"/>
        <dbReference type="EC" id="5.4.2.6"/>
    </reaction>
</comment>
<dbReference type="Gene3D" id="1.10.150.240">
    <property type="entry name" value="Putative phosphatase, domain 2"/>
    <property type="match status" value="1"/>
</dbReference>
<evidence type="ECO:0000256" key="10">
    <source>
        <dbReference type="ARBA" id="ARBA00044991"/>
    </source>
</evidence>
<dbReference type="InterPro" id="IPR051600">
    <property type="entry name" value="Beta-PGM-like"/>
</dbReference>
<dbReference type="NCBIfam" id="TIGR01549">
    <property type="entry name" value="HAD-SF-IA-v1"/>
    <property type="match status" value="1"/>
</dbReference>
<evidence type="ECO:0000256" key="8">
    <source>
        <dbReference type="ARBA" id="ARBA00044926"/>
    </source>
</evidence>
<dbReference type="GO" id="GO:0008801">
    <property type="term" value="F:beta-phosphoglucomutase activity"/>
    <property type="evidence" value="ECO:0007669"/>
    <property type="project" value="UniProtKB-EC"/>
</dbReference>
<evidence type="ECO:0000256" key="2">
    <source>
        <dbReference type="ARBA" id="ARBA00006171"/>
    </source>
</evidence>
<evidence type="ECO:0000256" key="1">
    <source>
        <dbReference type="ARBA" id="ARBA00001946"/>
    </source>
</evidence>